<dbReference type="HOGENOM" id="CLU_143939_0_0_2"/>
<feature type="region of interest" description="Disordered" evidence="1">
    <location>
        <begin position="1"/>
        <end position="21"/>
    </location>
</feature>
<evidence type="ECO:0000256" key="2">
    <source>
        <dbReference type="SAM" id="Phobius"/>
    </source>
</evidence>
<dbReference type="EMBL" id="CP009520">
    <property type="protein sequence ID" value="AKB44220.1"/>
    <property type="molecule type" value="Genomic_DNA"/>
</dbReference>
<keyword evidence="2" id="KW-0472">Membrane</keyword>
<proteinExistence type="predicted"/>
<feature type="transmembrane region" description="Helical" evidence="2">
    <location>
        <begin position="76"/>
        <end position="98"/>
    </location>
</feature>
<protein>
    <submittedName>
        <fullName evidence="3">Uncharacterized protein</fullName>
    </submittedName>
</protein>
<keyword evidence="4" id="KW-1185">Reference proteome</keyword>
<sequence>MNSEDSGGKGAEEEAPVREAEPNPFWKQNAEKLVGESISSVEDTAKQFVIITGLLEGIYFHAITFSDVKSMEGVSVLIYAAPLILWLISLIFAVMVLVRKKYGININSSRDSKEKFEKILEGKSQLIRISGLFLILSFVALTIVLLDYLGIISYHTF</sequence>
<dbReference type="PATRIC" id="fig|1434123.4.peg.2371"/>
<dbReference type="AlphaFoldDB" id="A0A0E3Q4B1"/>
<feature type="transmembrane region" description="Helical" evidence="2">
    <location>
        <begin position="132"/>
        <end position="154"/>
    </location>
</feature>
<reference evidence="3 4" key="1">
    <citation type="submission" date="2014-07" db="EMBL/GenBank/DDBJ databases">
        <title>Methanogenic archaea and the global carbon cycle.</title>
        <authorList>
            <person name="Henriksen J.R."/>
            <person name="Luke J."/>
            <person name="Reinhart S."/>
            <person name="Benedict M.N."/>
            <person name="Youngblut N.D."/>
            <person name="Metcalf M.E."/>
            <person name="Whitaker R.J."/>
            <person name="Metcalf W.W."/>
        </authorList>
    </citation>
    <scope>NUCLEOTIDE SEQUENCE [LARGE SCALE GENOMIC DNA]</scope>
    <source>
        <strain evidence="3 4">Z-761</strain>
    </source>
</reference>
<gene>
    <name evidence="3" type="ORF">MSVAZ_1951</name>
</gene>
<keyword evidence="2" id="KW-0812">Transmembrane</keyword>
<organism evidence="3 4">
    <name type="scientific">Methanosarcina vacuolata Z-761</name>
    <dbReference type="NCBI Taxonomy" id="1434123"/>
    <lineage>
        <taxon>Archaea</taxon>
        <taxon>Methanobacteriati</taxon>
        <taxon>Methanobacteriota</taxon>
        <taxon>Stenosarchaea group</taxon>
        <taxon>Methanomicrobia</taxon>
        <taxon>Methanosarcinales</taxon>
        <taxon>Methanosarcinaceae</taxon>
        <taxon>Methanosarcina</taxon>
    </lineage>
</organism>
<dbReference type="GeneID" id="24810405"/>
<dbReference type="RefSeq" id="WP_048120747.1">
    <property type="nucleotide sequence ID" value="NZ_CP009520.1"/>
</dbReference>
<evidence type="ECO:0000313" key="4">
    <source>
        <dbReference type="Proteomes" id="UP000033096"/>
    </source>
</evidence>
<evidence type="ECO:0000256" key="1">
    <source>
        <dbReference type="SAM" id="MobiDB-lite"/>
    </source>
</evidence>
<evidence type="ECO:0000313" key="3">
    <source>
        <dbReference type="EMBL" id="AKB44220.1"/>
    </source>
</evidence>
<keyword evidence="2" id="KW-1133">Transmembrane helix</keyword>
<dbReference type="STRING" id="1434123.MSVAZ_1951"/>
<name>A0A0E3Q4B1_9EURY</name>
<dbReference type="Proteomes" id="UP000033096">
    <property type="component" value="Chromosome"/>
</dbReference>
<accession>A0A0E3Q4B1</accession>
<dbReference type="KEGG" id="mvc:MSVAZ_1951"/>